<feature type="signal peptide" evidence="1">
    <location>
        <begin position="1"/>
        <end position="20"/>
    </location>
</feature>
<proteinExistence type="predicted"/>
<dbReference type="PROSITE" id="PS51257">
    <property type="entry name" value="PROKAR_LIPOPROTEIN"/>
    <property type="match status" value="1"/>
</dbReference>
<evidence type="ECO:0008006" key="4">
    <source>
        <dbReference type="Google" id="ProtNLM"/>
    </source>
</evidence>
<evidence type="ECO:0000256" key="1">
    <source>
        <dbReference type="SAM" id="SignalP"/>
    </source>
</evidence>
<reference evidence="2 3" key="1">
    <citation type="submission" date="2015-10" db="EMBL/GenBank/DDBJ databases">
        <title>Metagenome-Assembled Genomes uncover a global brackish microbiome.</title>
        <authorList>
            <person name="Hugerth L.W."/>
            <person name="Larsson J."/>
            <person name="Alneberg J."/>
            <person name="Lindh M.V."/>
            <person name="Legrand C."/>
            <person name="Pinhassi J."/>
            <person name="Andersson A.F."/>
        </authorList>
    </citation>
    <scope>NUCLEOTIDE SEQUENCE [LARGE SCALE GENOMIC DNA]</scope>
    <source>
        <strain evidence="2">BACL22 MAG-120619-bin3</strain>
    </source>
</reference>
<dbReference type="AlphaFoldDB" id="A0A0R2SVJ4"/>
<dbReference type="EMBL" id="LICD01000186">
    <property type="protein sequence ID" value="KRO79327.1"/>
    <property type="molecule type" value="Genomic_DNA"/>
</dbReference>
<protein>
    <recommendedName>
        <fullName evidence="4">EF-hand domain-containing protein</fullName>
    </recommendedName>
</protein>
<feature type="chain" id="PRO_5006424045" description="EF-hand domain-containing protein" evidence="1">
    <location>
        <begin position="21"/>
        <end position="142"/>
    </location>
</feature>
<evidence type="ECO:0000313" key="3">
    <source>
        <dbReference type="Proteomes" id="UP000051242"/>
    </source>
</evidence>
<keyword evidence="1" id="KW-0732">Signal</keyword>
<evidence type="ECO:0000313" key="2">
    <source>
        <dbReference type="EMBL" id="KRO79327.1"/>
    </source>
</evidence>
<organism evidence="2 3">
    <name type="scientific">OM182 bacterium BACL3 MAG-120619-bin3</name>
    <dbReference type="NCBI Taxonomy" id="1655593"/>
    <lineage>
        <taxon>Bacteria</taxon>
        <taxon>Pseudomonadati</taxon>
        <taxon>Pseudomonadota</taxon>
        <taxon>Gammaproteobacteria</taxon>
        <taxon>OMG group</taxon>
        <taxon>OM182 clade</taxon>
    </lineage>
</organism>
<name>A0A0R2SVJ4_9GAMM</name>
<comment type="caution">
    <text evidence="2">The sequence shown here is derived from an EMBL/GenBank/DDBJ whole genome shotgun (WGS) entry which is preliminary data.</text>
</comment>
<dbReference type="Proteomes" id="UP000051242">
    <property type="component" value="Unassembled WGS sequence"/>
</dbReference>
<sequence>MNRRLILLALGLLVASCVSYPSGEKPTNSLYCDNFMVYEMCVTDLNGDGEIEFVYFEGSQQAFMYRPGALRRLPKSLSMHPCATEMDEEMVKTTSRMFYIDESTTLLEKTDIRGTLLLKYMTALPEITACNLRREAASDAGS</sequence>
<accession>A0A0R2SVJ4</accession>
<gene>
    <name evidence="2" type="ORF">ABR85_02590</name>
</gene>